<evidence type="ECO:0000256" key="6">
    <source>
        <dbReference type="PROSITE-ProRule" id="PRU01240"/>
    </source>
</evidence>
<reference evidence="11 12" key="1">
    <citation type="journal article" date="2018" name="PLoS Pathog.">
        <title>Evolution of structural diversity of trichothecenes, a family of toxins produced by plant pathogenic and entomopathogenic fungi.</title>
        <authorList>
            <person name="Proctor R.H."/>
            <person name="McCormick S.P."/>
            <person name="Kim H.S."/>
            <person name="Cardoza R.E."/>
            <person name="Stanley A.M."/>
            <person name="Lindo L."/>
            <person name="Kelly A."/>
            <person name="Brown D.W."/>
            <person name="Lee T."/>
            <person name="Vaughan M.M."/>
            <person name="Alexander N.J."/>
            <person name="Busman M."/>
            <person name="Gutierrez S."/>
        </authorList>
    </citation>
    <scope>NUCLEOTIDE SEQUENCE [LARGE SCALE GENOMIC DNA]</scope>
    <source>
        <strain evidence="11 12">NRRL 13405</strain>
    </source>
</reference>
<dbReference type="InterPro" id="IPR023828">
    <property type="entry name" value="Peptidase_S8_Ser-AS"/>
</dbReference>
<proteinExistence type="inferred from homology"/>
<dbReference type="GO" id="GO:0006508">
    <property type="term" value="P:proteolysis"/>
    <property type="evidence" value="ECO:0007669"/>
    <property type="project" value="UniProtKB-KW"/>
</dbReference>
<keyword evidence="5 6" id="KW-0720">Serine protease</keyword>
<protein>
    <submittedName>
        <fullName evidence="11">Putative endopeptidase k</fullName>
    </submittedName>
</protein>
<feature type="chain" id="PRO_5017486153" evidence="8">
    <location>
        <begin position="16"/>
        <end position="390"/>
    </location>
</feature>
<comment type="similarity">
    <text evidence="1 6 7">Belongs to the peptidase S8 family.</text>
</comment>
<dbReference type="PROSITE" id="PS00136">
    <property type="entry name" value="SUBTILASE_ASP"/>
    <property type="match status" value="1"/>
</dbReference>
<evidence type="ECO:0000256" key="5">
    <source>
        <dbReference type="ARBA" id="ARBA00022825"/>
    </source>
</evidence>
<dbReference type="PROSITE" id="PS00137">
    <property type="entry name" value="SUBTILASE_HIS"/>
    <property type="match status" value="1"/>
</dbReference>
<feature type="active site" description="Charge relay system" evidence="6">
    <location>
        <position position="180"/>
    </location>
</feature>
<dbReference type="InterPro" id="IPR010259">
    <property type="entry name" value="S8pro/Inhibitor_I9"/>
</dbReference>
<feature type="domain" description="Inhibitor I9" evidence="10">
    <location>
        <begin position="42"/>
        <end position="106"/>
    </location>
</feature>
<dbReference type="GO" id="GO:0004252">
    <property type="term" value="F:serine-type endopeptidase activity"/>
    <property type="evidence" value="ECO:0007669"/>
    <property type="project" value="UniProtKB-UniRule"/>
</dbReference>
<accession>A0A395N0G8</accession>
<dbReference type="Proteomes" id="UP000265631">
    <property type="component" value="Unassembled WGS sequence"/>
</dbReference>
<keyword evidence="3 8" id="KW-0732">Signal</keyword>
<dbReference type="SUPFAM" id="SSF54897">
    <property type="entry name" value="Protease propeptides/inhibitors"/>
    <property type="match status" value="1"/>
</dbReference>
<dbReference type="InterPro" id="IPR022398">
    <property type="entry name" value="Peptidase_S8_His-AS"/>
</dbReference>
<evidence type="ECO:0000259" key="10">
    <source>
        <dbReference type="Pfam" id="PF05922"/>
    </source>
</evidence>
<evidence type="ECO:0000256" key="8">
    <source>
        <dbReference type="SAM" id="SignalP"/>
    </source>
</evidence>
<dbReference type="PANTHER" id="PTHR43806:SF58">
    <property type="entry name" value="ALKALINE PROTEASE 1-RELATED"/>
    <property type="match status" value="1"/>
</dbReference>
<dbReference type="CDD" id="cd04077">
    <property type="entry name" value="Peptidases_S8_PCSK9_ProteinaseK_like"/>
    <property type="match status" value="1"/>
</dbReference>
<dbReference type="InterPro" id="IPR050131">
    <property type="entry name" value="Peptidase_S8_subtilisin-like"/>
</dbReference>
<evidence type="ECO:0000313" key="12">
    <source>
        <dbReference type="Proteomes" id="UP000265631"/>
    </source>
</evidence>
<dbReference type="InterPro" id="IPR015500">
    <property type="entry name" value="Peptidase_S8_subtilisin-rel"/>
</dbReference>
<dbReference type="AlphaFoldDB" id="A0A395N0G8"/>
<evidence type="ECO:0000256" key="2">
    <source>
        <dbReference type="ARBA" id="ARBA00022670"/>
    </source>
</evidence>
<feature type="active site" description="Charge relay system" evidence="6">
    <location>
        <position position="335"/>
    </location>
</feature>
<dbReference type="InterPro" id="IPR036852">
    <property type="entry name" value="Peptidase_S8/S53_dom_sf"/>
</dbReference>
<comment type="caution">
    <text evidence="11">The sequence shown here is derived from an EMBL/GenBank/DDBJ whole genome shotgun (WGS) entry which is preliminary data.</text>
</comment>
<dbReference type="PANTHER" id="PTHR43806">
    <property type="entry name" value="PEPTIDASE S8"/>
    <property type="match status" value="1"/>
</dbReference>
<dbReference type="OrthoDB" id="206201at2759"/>
<keyword evidence="4 6" id="KW-0378">Hydrolase</keyword>
<dbReference type="SUPFAM" id="SSF52743">
    <property type="entry name" value="Subtilisin-like"/>
    <property type="match status" value="1"/>
</dbReference>
<evidence type="ECO:0000256" key="1">
    <source>
        <dbReference type="ARBA" id="ARBA00011073"/>
    </source>
</evidence>
<dbReference type="PROSITE" id="PS51892">
    <property type="entry name" value="SUBTILASE"/>
    <property type="match status" value="1"/>
</dbReference>
<evidence type="ECO:0000259" key="9">
    <source>
        <dbReference type="Pfam" id="PF00082"/>
    </source>
</evidence>
<dbReference type="Pfam" id="PF05922">
    <property type="entry name" value="Inhibitor_I9"/>
    <property type="match status" value="1"/>
</dbReference>
<sequence>MRSATLLALLPFALAAPSSSVSRRAEPAPVIRPRGVKLVDGKYIVKMKSGVQAASVDNTVSTLQANADYTYTKSFRGFAGSLKDDEIEKLKHDPNVEYIEQDAVITIKATEEQNNAPWGIARLSSSRPGSKTYTYDESAGEGTCAYVIDTGIDVEHPDFDGRATFLKNFAGGSDGDGQGHGTHVAGTIGSTTYGVAKKTNLYAVKVLGDDGSGTNSAVIAGMDYVAGHADSKNCPKGAVVNMSLGGERSGAVNSAAKSIVDAGLFLAVAAGNEAVDAANSSPASEESACTVGSTTRNDTLSYFSNFGEVVDVLAPGSDILSTWPGGQTNTISGTSMASPHVAGLAAYFMGLGKKAEGLCEYIASEALDGVVASVPRDTVNKLINNGVSSN</sequence>
<organism evidence="11 12">
    <name type="scientific">Fusarium flagelliforme</name>
    <dbReference type="NCBI Taxonomy" id="2675880"/>
    <lineage>
        <taxon>Eukaryota</taxon>
        <taxon>Fungi</taxon>
        <taxon>Dikarya</taxon>
        <taxon>Ascomycota</taxon>
        <taxon>Pezizomycotina</taxon>
        <taxon>Sordariomycetes</taxon>
        <taxon>Hypocreomycetidae</taxon>
        <taxon>Hypocreales</taxon>
        <taxon>Nectriaceae</taxon>
        <taxon>Fusarium</taxon>
        <taxon>Fusarium incarnatum-equiseti species complex</taxon>
    </lineage>
</organism>
<dbReference type="Gene3D" id="3.40.50.200">
    <property type="entry name" value="Peptidase S8/S53 domain"/>
    <property type="match status" value="1"/>
</dbReference>
<keyword evidence="12" id="KW-1185">Reference proteome</keyword>
<dbReference type="PROSITE" id="PS00138">
    <property type="entry name" value="SUBTILASE_SER"/>
    <property type="match status" value="1"/>
</dbReference>
<feature type="active site" description="Charge relay system" evidence="6">
    <location>
        <position position="149"/>
    </location>
</feature>
<dbReference type="STRING" id="2594813.A0A395N0G8"/>
<evidence type="ECO:0000256" key="3">
    <source>
        <dbReference type="ARBA" id="ARBA00022729"/>
    </source>
</evidence>
<feature type="signal peptide" evidence="8">
    <location>
        <begin position="1"/>
        <end position="15"/>
    </location>
</feature>
<dbReference type="InterPro" id="IPR034193">
    <property type="entry name" value="PCSK9_ProteinaseK-like"/>
</dbReference>
<evidence type="ECO:0000256" key="7">
    <source>
        <dbReference type="RuleBase" id="RU003355"/>
    </source>
</evidence>
<dbReference type="PRINTS" id="PR00723">
    <property type="entry name" value="SUBTILISIN"/>
</dbReference>
<feature type="domain" description="Peptidase S8/S53" evidence="9">
    <location>
        <begin position="146"/>
        <end position="349"/>
    </location>
</feature>
<keyword evidence="2 6" id="KW-0645">Protease</keyword>
<dbReference type="InterPro" id="IPR000209">
    <property type="entry name" value="Peptidase_S8/S53_dom"/>
</dbReference>
<name>A0A395N0G8_9HYPO</name>
<dbReference type="EMBL" id="PXXK01000042">
    <property type="protein sequence ID" value="RFN53450.1"/>
    <property type="molecule type" value="Genomic_DNA"/>
</dbReference>
<dbReference type="Gene3D" id="3.30.70.80">
    <property type="entry name" value="Peptidase S8 propeptide/proteinase inhibitor I9"/>
    <property type="match status" value="1"/>
</dbReference>
<dbReference type="GO" id="GO:0005576">
    <property type="term" value="C:extracellular region"/>
    <property type="evidence" value="ECO:0007669"/>
    <property type="project" value="UniProtKB-ARBA"/>
</dbReference>
<dbReference type="Pfam" id="PF00082">
    <property type="entry name" value="Peptidase_S8"/>
    <property type="match status" value="1"/>
</dbReference>
<evidence type="ECO:0000313" key="11">
    <source>
        <dbReference type="EMBL" id="RFN53450.1"/>
    </source>
</evidence>
<dbReference type="InterPro" id="IPR023827">
    <property type="entry name" value="Peptidase_S8_Asp-AS"/>
</dbReference>
<dbReference type="FunFam" id="3.40.50.200:FF:000014">
    <property type="entry name" value="Proteinase K"/>
    <property type="match status" value="1"/>
</dbReference>
<evidence type="ECO:0000256" key="4">
    <source>
        <dbReference type="ARBA" id="ARBA00022801"/>
    </source>
</evidence>
<gene>
    <name evidence="11" type="ORF">FIE12Z_2275</name>
</gene>
<dbReference type="InterPro" id="IPR037045">
    <property type="entry name" value="S8pro/Inhibitor_I9_sf"/>
</dbReference>